<reference evidence="3" key="1">
    <citation type="journal article" date="2019" name="Int. J. Syst. Evol. Microbiol.">
        <title>The Global Catalogue of Microorganisms (GCM) 10K type strain sequencing project: providing services to taxonomists for standard genome sequencing and annotation.</title>
        <authorList>
            <consortium name="The Broad Institute Genomics Platform"/>
            <consortium name="The Broad Institute Genome Sequencing Center for Infectious Disease"/>
            <person name="Wu L."/>
            <person name="Ma J."/>
        </authorList>
    </citation>
    <scope>NUCLEOTIDE SEQUENCE [LARGE SCALE GENOMIC DNA]</scope>
    <source>
        <strain evidence="3">CGMCC 1.12966</strain>
    </source>
</reference>
<dbReference type="SUPFAM" id="SSF53335">
    <property type="entry name" value="S-adenosyl-L-methionine-dependent methyltransferases"/>
    <property type="match status" value="1"/>
</dbReference>
<evidence type="ECO:0000313" key="3">
    <source>
        <dbReference type="Proteomes" id="UP000620550"/>
    </source>
</evidence>
<proteinExistence type="predicted"/>
<comment type="caution">
    <text evidence="2">The sequence shown here is derived from an EMBL/GenBank/DDBJ whole genome shotgun (WGS) entry which is preliminary data.</text>
</comment>
<sequence>MATKEELVQLAAQLAHPSGNIGVELSIIMDRTNSNMTKQAIEALNLQAGQRILELGHGNAGHVSWLLEKHPDVTYVGLDISETMHREAINNNLDAIAAKKASFYLYDGIDLPASIQQVDAIFFVNTIYFIKEPAWFIEQLASLLRPHGKLAITLASRKFMETLPFTAFGFRLYDEAELCRLAGNKLLQFVYRLADKEQISNKAGDLVEREYLTLLWKKI</sequence>
<evidence type="ECO:0000259" key="1">
    <source>
        <dbReference type="Pfam" id="PF13649"/>
    </source>
</evidence>
<dbReference type="InterPro" id="IPR029063">
    <property type="entry name" value="SAM-dependent_MTases_sf"/>
</dbReference>
<dbReference type="Gene3D" id="3.40.50.150">
    <property type="entry name" value="Vaccinia Virus protein VP39"/>
    <property type="match status" value="1"/>
</dbReference>
<gene>
    <name evidence="2" type="ORF">GCM10017764_27520</name>
</gene>
<evidence type="ECO:0000313" key="2">
    <source>
        <dbReference type="EMBL" id="GHE42571.1"/>
    </source>
</evidence>
<accession>A0ABQ3I0K0</accession>
<dbReference type="Proteomes" id="UP000620550">
    <property type="component" value="Unassembled WGS sequence"/>
</dbReference>
<dbReference type="Pfam" id="PF13649">
    <property type="entry name" value="Methyltransf_25"/>
    <property type="match status" value="1"/>
</dbReference>
<name>A0ABQ3I0K0_9SPHI</name>
<dbReference type="InterPro" id="IPR041698">
    <property type="entry name" value="Methyltransf_25"/>
</dbReference>
<keyword evidence="3" id="KW-1185">Reference proteome</keyword>
<organism evidence="2 3">
    <name type="scientific">Sphingobacterium griseoflavum</name>
    <dbReference type="NCBI Taxonomy" id="1474952"/>
    <lineage>
        <taxon>Bacteria</taxon>
        <taxon>Pseudomonadati</taxon>
        <taxon>Bacteroidota</taxon>
        <taxon>Sphingobacteriia</taxon>
        <taxon>Sphingobacteriales</taxon>
        <taxon>Sphingobacteriaceae</taxon>
        <taxon>Sphingobacterium</taxon>
    </lineage>
</organism>
<dbReference type="EMBL" id="BNAF01000010">
    <property type="protein sequence ID" value="GHE42571.1"/>
    <property type="molecule type" value="Genomic_DNA"/>
</dbReference>
<protein>
    <recommendedName>
        <fullName evidence="1">Methyltransferase domain-containing protein</fullName>
    </recommendedName>
</protein>
<dbReference type="CDD" id="cd02440">
    <property type="entry name" value="AdoMet_MTases"/>
    <property type="match status" value="1"/>
</dbReference>
<feature type="domain" description="Methyltransferase" evidence="1">
    <location>
        <begin position="52"/>
        <end position="148"/>
    </location>
</feature>
<dbReference type="RefSeq" id="WP_189627268.1">
    <property type="nucleotide sequence ID" value="NZ_BNAF01000010.1"/>
</dbReference>